<dbReference type="SUPFAM" id="SSF53335">
    <property type="entry name" value="S-adenosyl-L-methionine-dependent methyltransferases"/>
    <property type="match status" value="1"/>
</dbReference>
<dbReference type="Pfam" id="PF06325">
    <property type="entry name" value="PrmA"/>
    <property type="match status" value="1"/>
</dbReference>
<evidence type="ECO:0000313" key="4">
    <source>
        <dbReference type="Proteomes" id="UP000612899"/>
    </source>
</evidence>
<keyword evidence="3" id="KW-0687">Ribonucleoprotein</keyword>
<organism evidence="3 4">
    <name type="scientific">Rhizocola hellebori</name>
    <dbReference type="NCBI Taxonomy" id="1392758"/>
    <lineage>
        <taxon>Bacteria</taxon>
        <taxon>Bacillati</taxon>
        <taxon>Actinomycetota</taxon>
        <taxon>Actinomycetes</taxon>
        <taxon>Micromonosporales</taxon>
        <taxon>Micromonosporaceae</taxon>
        <taxon>Rhizocola</taxon>
    </lineage>
</organism>
<proteinExistence type="predicted"/>
<sequence length="238" mass="24654">MGPSGLFVSHALDMASTALDRLRLRPVPLVPQIRLLLAEDVWVLTARMEAEAGHALATPFWASAWLGGQGVARYVLDHPQTVAGLRVLDLAAGSGLVGIAAGLAGAARVTANDIDPNAITAIATNAWYNGVEVNTLLADLVDGDAGDAQVVLAGDVLYGQPLADRMLSFLRAAAANGARVIVGDPGRGYAPPDLLPLASYEIEAVADFSDSELTHTHVLEIPSPQGDHGSAAVRSSAR</sequence>
<evidence type="ECO:0000256" key="1">
    <source>
        <dbReference type="ARBA" id="ARBA00022603"/>
    </source>
</evidence>
<gene>
    <name evidence="3" type="ORF">Rhe02_18120</name>
</gene>
<reference evidence="3" key="1">
    <citation type="submission" date="2021-01" db="EMBL/GenBank/DDBJ databases">
        <title>Whole genome shotgun sequence of Rhizocola hellebori NBRC 109834.</title>
        <authorList>
            <person name="Komaki H."/>
            <person name="Tamura T."/>
        </authorList>
    </citation>
    <scope>NUCLEOTIDE SEQUENCE</scope>
    <source>
        <strain evidence="3">NBRC 109834</strain>
    </source>
</reference>
<dbReference type="GO" id="GO:0016279">
    <property type="term" value="F:protein-lysine N-methyltransferase activity"/>
    <property type="evidence" value="ECO:0007669"/>
    <property type="project" value="TreeGrafter"/>
</dbReference>
<dbReference type="PANTHER" id="PTHR43648:SF1">
    <property type="entry name" value="ELECTRON TRANSFER FLAVOPROTEIN BETA SUBUNIT LYSINE METHYLTRANSFERASE"/>
    <property type="match status" value="1"/>
</dbReference>
<dbReference type="Gene3D" id="3.40.50.150">
    <property type="entry name" value="Vaccinia Virus protein VP39"/>
    <property type="match status" value="1"/>
</dbReference>
<accession>A0A8J3VEQ0</accession>
<keyword evidence="3" id="KW-0689">Ribosomal protein</keyword>
<dbReference type="InterPro" id="IPR050078">
    <property type="entry name" value="Ribosomal_L11_MeTrfase_PrmA"/>
</dbReference>
<dbReference type="EMBL" id="BONY01000009">
    <property type="protein sequence ID" value="GIH03745.1"/>
    <property type="molecule type" value="Genomic_DNA"/>
</dbReference>
<protein>
    <submittedName>
        <fullName evidence="3">Ribosomal protein L11 methyltransferase</fullName>
    </submittedName>
</protein>
<dbReference type="CDD" id="cd02440">
    <property type="entry name" value="AdoMet_MTases"/>
    <property type="match status" value="1"/>
</dbReference>
<dbReference type="GO" id="GO:0005840">
    <property type="term" value="C:ribosome"/>
    <property type="evidence" value="ECO:0007669"/>
    <property type="project" value="UniProtKB-KW"/>
</dbReference>
<dbReference type="PANTHER" id="PTHR43648">
    <property type="entry name" value="ELECTRON TRANSFER FLAVOPROTEIN BETA SUBUNIT LYSINE METHYLTRANSFERASE"/>
    <property type="match status" value="1"/>
</dbReference>
<dbReference type="GO" id="GO:0032259">
    <property type="term" value="P:methylation"/>
    <property type="evidence" value="ECO:0007669"/>
    <property type="project" value="UniProtKB-KW"/>
</dbReference>
<keyword evidence="4" id="KW-1185">Reference proteome</keyword>
<dbReference type="InterPro" id="IPR029063">
    <property type="entry name" value="SAM-dependent_MTases_sf"/>
</dbReference>
<dbReference type="Proteomes" id="UP000612899">
    <property type="component" value="Unassembled WGS sequence"/>
</dbReference>
<keyword evidence="2" id="KW-0808">Transferase</keyword>
<evidence type="ECO:0000256" key="2">
    <source>
        <dbReference type="ARBA" id="ARBA00022679"/>
    </source>
</evidence>
<name>A0A8J3VEQ0_9ACTN</name>
<dbReference type="AlphaFoldDB" id="A0A8J3VEQ0"/>
<keyword evidence="1 3" id="KW-0489">Methyltransferase</keyword>
<comment type="caution">
    <text evidence="3">The sequence shown here is derived from an EMBL/GenBank/DDBJ whole genome shotgun (WGS) entry which is preliminary data.</text>
</comment>
<evidence type="ECO:0000313" key="3">
    <source>
        <dbReference type="EMBL" id="GIH03745.1"/>
    </source>
</evidence>